<evidence type="ECO:0000313" key="3">
    <source>
        <dbReference type="Proteomes" id="UP000588068"/>
    </source>
</evidence>
<dbReference type="PRINTS" id="PR00412">
    <property type="entry name" value="EPOXHYDRLASE"/>
</dbReference>
<dbReference type="InterPro" id="IPR000639">
    <property type="entry name" value="Epox_hydrolase-like"/>
</dbReference>
<dbReference type="GO" id="GO:0003824">
    <property type="term" value="F:catalytic activity"/>
    <property type="evidence" value="ECO:0007669"/>
    <property type="project" value="InterPro"/>
</dbReference>
<dbReference type="SUPFAM" id="SSF53474">
    <property type="entry name" value="alpha/beta-Hydrolases"/>
    <property type="match status" value="1"/>
</dbReference>
<dbReference type="InterPro" id="IPR000073">
    <property type="entry name" value="AB_hydrolase_1"/>
</dbReference>
<organism evidence="2 3">
    <name type="scientific">Povalibacter uvarum</name>
    <dbReference type="NCBI Taxonomy" id="732238"/>
    <lineage>
        <taxon>Bacteria</taxon>
        <taxon>Pseudomonadati</taxon>
        <taxon>Pseudomonadota</taxon>
        <taxon>Gammaproteobacteria</taxon>
        <taxon>Steroidobacterales</taxon>
        <taxon>Steroidobacteraceae</taxon>
        <taxon>Povalibacter</taxon>
    </lineage>
</organism>
<proteinExistence type="predicted"/>
<name>A0A841HWC8_9GAMM</name>
<dbReference type="AlphaFoldDB" id="A0A841HWC8"/>
<dbReference type="EMBL" id="JACHHZ010000008">
    <property type="protein sequence ID" value="MBB6096510.1"/>
    <property type="molecule type" value="Genomic_DNA"/>
</dbReference>
<protein>
    <submittedName>
        <fullName evidence="2">3-oxoadipate enol-lactonase</fullName>
    </submittedName>
</protein>
<dbReference type="InterPro" id="IPR050266">
    <property type="entry name" value="AB_hydrolase_sf"/>
</dbReference>
<dbReference type="Proteomes" id="UP000588068">
    <property type="component" value="Unassembled WGS sequence"/>
</dbReference>
<comment type="caution">
    <text evidence="2">The sequence shown here is derived from an EMBL/GenBank/DDBJ whole genome shotgun (WGS) entry which is preliminary data.</text>
</comment>
<reference evidence="2 3" key="1">
    <citation type="submission" date="2020-08" db="EMBL/GenBank/DDBJ databases">
        <title>Genomic Encyclopedia of Type Strains, Phase IV (KMG-IV): sequencing the most valuable type-strain genomes for metagenomic binning, comparative biology and taxonomic classification.</title>
        <authorList>
            <person name="Goeker M."/>
        </authorList>
    </citation>
    <scope>NUCLEOTIDE SEQUENCE [LARGE SCALE GENOMIC DNA]</scope>
    <source>
        <strain evidence="2 3">DSM 26723</strain>
    </source>
</reference>
<dbReference type="Pfam" id="PF00561">
    <property type="entry name" value="Abhydrolase_1"/>
    <property type="match status" value="1"/>
</dbReference>
<evidence type="ECO:0000259" key="1">
    <source>
        <dbReference type="Pfam" id="PF00561"/>
    </source>
</evidence>
<gene>
    <name evidence="2" type="ORF">HNQ60_005432</name>
</gene>
<feature type="domain" description="AB hydrolase-1" evidence="1">
    <location>
        <begin position="17"/>
        <end position="244"/>
    </location>
</feature>
<evidence type="ECO:0000313" key="2">
    <source>
        <dbReference type="EMBL" id="MBB6096510.1"/>
    </source>
</evidence>
<dbReference type="Gene3D" id="3.40.50.1820">
    <property type="entry name" value="alpha/beta hydrolase"/>
    <property type="match status" value="1"/>
</dbReference>
<keyword evidence="3" id="KW-1185">Reference proteome</keyword>
<dbReference type="RefSeq" id="WP_184335900.1">
    <property type="nucleotide sequence ID" value="NZ_JACHHZ010000008.1"/>
</dbReference>
<dbReference type="PANTHER" id="PTHR43798">
    <property type="entry name" value="MONOACYLGLYCEROL LIPASE"/>
    <property type="match status" value="1"/>
</dbReference>
<dbReference type="PRINTS" id="PR00111">
    <property type="entry name" value="ABHYDROLASE"/>
</dbReference>
<sequence length="259" mass="28365">MSDPITSWHDIGPRSAPVVVLLHAIATDSDLWASQIPVWSQRFRLLAVDLPGHGASKPRPHINSVEAYADALAQLLLRESIQTASIVGLSLGGMIAQAFALSFPERVRSLVLSNTSARTPPAMQDIWSKRMQQAVQHGMEHQVAPTIERWFTPRFTERAPLHVARIARMIRSTSLEGYVAAIEAIQRLDLLDRLPELSMPALVITGRLDPAATPQIAETIAGKLPDSRLTVIEDAAHLSNIEQPGAFVESVGAFLEQTR</sequence>
<dbReference type="InterPro" id="IPR029058">
    <property type="entry name" value="AB_hydrolase_fold"/>
</dbReference>
<accession>A0A841HWC8</accession>